<evidence type="ECO:0000256" key="6">
    <source>
        <dbReference type="ARBA" id="ARBA00023027"/>
    </source>
</evidence>
<dbReference type="InterPro" id="IPR000157">
    <property type="entry name" value="TIR_dom"/>
</dbReference>
<dbReference type="Gene3D" id="3.40.50.10140">
    <property type="entry name" value="Toll/interleukin-1 receptor homology (TIR) domain"/>
    <property type="match status" value="1"/>
</dbReference>
<dbReference type="SUPFAM" id="SSF52540">
    <property type="entry name" value="P-loop containing nucleoside triphosphate hydrolases"/>
    <property type="match status" value="1"/>
</dbReference>
<dbReference type="InterPro" id="IPR001611">
    <property type="entry name" value="Leu-rich_rpt"/>
</dbReference>
<dbReference type="EC" id="3.2.2.6" evidence="1"/>
<keyword evidence="4" id="KW-0378">Hydrolase</keyword>
<dbReference type="Gene3D" id="1.10.8.430">
    <property type="entry name" value="Helical domain of apoptotic protease-activating factors"/>
    <property type="match status" value="1"/>
</dbReference>
<feature type="domain" description="TIR" evidence="9">
    <location>
        <begin position="24"/>
        <end position="190"/>
    </location>
</feature>
<dbReference type="InterPro" id="IPR011713">
    <property type="entry name" value="Leu-rich_rpt_3"/>
</dbReference>
<dbReference type="Gene3D" id="3.40.50.300">
    <property type="entry name" value="P-loop containing nucleotide triphosphate hydrolases"/>
    <property type="match status" value="1"/>
</dbReference>
<dbReference type="InterPro" id="IPR042197">
    <property type="entry name" value="Apaf_helical"/>
</dbReference>
<dbReference type="PANTHER" id="PTHR11017">
    <property type="entry name" value="LEUCINE-RICH REPEAT-CONTAINING PROTEIN"/>
    <property type="match status" value="1"/>
</dbReference>
<dbReference type="Pfam" id="PF23282">
    <property type="entry name" value="WHD_ROQ1"/>
    <property type="match status" value="1"/>
</dbReference>
<comment type="catalytic activity">
    <reaction evidence="7">
        <text>NAD(+) + H2O = ADP-D-ribose + nicotinamide + H(+)</text>
        <dbReference type="Rhea" id="RHEA:16301"/>
        <dbReference type="ChEBI" id="CHEBI:15377"/>
        <dbReference type="ChEBI" id="CHEBI:15378"/>
        <dbReference type="ChEBI" id="CHEBI:17154"/>
        <dbReference type="ChEBI" id="CHEBI:57540"/>
        <dbReference type="ChEBI" id="CHEBI:57967"/>
        <dbReference type="EC" id="3.2.2.6"/>
    </reaction>
    <physiologicalReaction direction="left-to-right" evidence="7">
        <dbReference type="Rhea" id="RHEA:16302"/>
    </physiologicalReaction>
</comment>
<dbReference type="Gene3D" id="3.80.10.10">
    <property type="entry name" value="Ribonuclease Inhibitor"/>
    <property type="match status" value="2"/>
</dbReference>
<dbReference type="Pfam" id="PF23286">
    <property type="entry name" value="LRR_13"/>
    <property type="match status" value="2"/>
</dbReference>
<keyword evidence="6" id="KW-0520">NAD</keyword>
<proteinExistence type="predicted"/>
<dbReference type="InterPro" id="IPR035897">
    <property type="entry name" value="Toll_tir_struct_dom_sf"/>
</dbReference>
<dbReference type="InterPro" id="IPR002182">
    <property type="entry name" value="NB-ARC"/>
</dbReference>
<evidence type="ECO:0000256" key="2">
    <source>
        <dbReference type="ARBA" id="ARBA00022614"/>
    </source>
</evidence>
<dbReference type="Pfam" id="PF13855">
    <property type="entry name" value="LRR_8"/>
    <property type="match status" value="1"/>
</dbReference>
<dbReference type="InterPro" id="IPR032675">
    <property type="entry name" value="LRR_dom_sf"/>
</dbReference>
<dbReference type="InterPro" id="IPR003591">
    <property type="entry name" value="Leu-rich_rpt_typical-subtyp"/>
</dbReference>
<dbReference type="InterPro" id="IPR058192">
    <property type="entry name" value="WHD_ROQ1-like"/>
</dbReference>
<dbReference type="InterPro" id="IPR058546">
    <property type="entry name" value="RPS4B/Roq1-like_LRR"/>
</dbReference>
<evidence type="ECO:0000259" key="9">
    <source>
        <dbReference type="PROSITE" id="PS50104"/>
    </source>
</evidence>
<dbReference type="SUPFAM" id="SSF52058">
    <property type="entry name" value="L domain-like"/>
    <property type="match status" value="1"/>
</dbReference>
<dbReference type="Pfam" id="PF00931">
    <property type="entry name" value="NB-ARC"/>
    <property type="match status" value="1"/>
</dbReference>
<keyword evidence="5" id="KW-0611">Plant defense</keyword>
<dbReference type="PRINTS" id="PR00364">
    <property type="entry name" value="DISEASERSIST"/>
</dbReference>
<dbReference type="Pfam" id="PF20160">
    <property type="entry name" value="C-JID"/>
    <property type="match status" value="1"/>
</dbReference>
<keyword evidence="2" id="KW-0433">Leucine-rich repeat</keyword>
<dbReference type="PANTHER" id="PTHR11017:SF510">
    <property type="entry name" value="ADP-RIBOSYL CYCLASE_CYCLIC ADP-RIBOSE HYDROLASE"/>
    <property type="match status" value="1"/>
</dbReference>
<sequence length="1274" mass="145413">MASMRIQTACPSSSFSPSFSSPQWKYDVFLSFRGKDTRKCFTDHLYVALNQRGIVAFRDDPSLERGKEIAPELLKAIEESRFSIVIFSRNYASSSWCLDELVKILECMNTKGQIIFPVFYNVDPSDVRKHKGNFEKAFAKHEEDFGQNSEKIKKWRTALTKVANLSGWDSQNRHEAKLIRDIVEDIFARLNHAFSAPTKNLIGINYHLEKLNLCLAMRSDDVRIIGIHGMGGIGKTTLARVIFDRISNQFDSSSFLANVREISDSERNGLVVLQNQLLCEILKEENIKIWDIYKGSKMIKNRLCRKRILVVLDDVDKPDQLESLVGHRYWFGSGSIIIITTRDVHLLVQNDVDEVYKMEELNHDDAFKLFSLKAFRSGHPVEGFVELSQEFVRYSQGLPLALEVLGSFLKGRSVDQWMSALGRLKEHSDKKILDRLEISYHGLEPTEKKIFLDVACFFKGMDKDYVMNLLDSFGFYAAIGIGVLIDKSLITIDDNNRLWMHDLLQEMGRKIVWKESPDVGKRSRLWADEDVYHVLTENLGTEAVEMMTFNLFRQKEVNLSAKAFSKMGKLRFLKISNVQLPRGLEVLSNEIRILEWHGYPLESLPLCFKPEKLVELHMPYSCIKQLWNGTIALYELKFVNLSHSQAVIRTPDLTGAPNLEKLVLNGCTSLVEVHPSIGLLKRLIILSMVNCRCLQTLPISIEMQSLQVLNLSGCSELKKFPEIKGNMENLSRLYLDGTAIEELPLSIEHLTGLVLLDLKYCKNLISLPSSICHLISLKKLTLCCCFKLKKFPEIKGNMEHLKSLYLDGTAIEELPLSIDHLTGIVWLSLGHCRNLISLPSSICHLNSLEALILSGCLKLKKFPEIKGNMERLFLLYLDGTAIEELPLSIGHLTGLDLLNLENCKELIILPSSICDLKYLRTLTLSGCSKLKLSEKFGNEMLALPHQHGGARMIRSIFERDKMRELSSFRLNILSNFKSLRSLNLSNCNLTEGTVPSGLGCLSSLRRLDLSDNEFVILPVSLSQLSSLTHLYLDGCKRLRSLPGLPANVEFVGANHCIELETFPNLLGPGTKRFSRFDLFNCHRLDDYHNCNSWAWTSLKRCFKGTYYIDFCLPGSEIPEWFRKQSMESSASIDLLPHCNDINPMGFAVCAIFRLRRLNYPDKYRRYDNHCPEKSIRADFRFNDVVFFGIDRTICSKPVRNSAQIGSDHLWLMYTRECPNWDSGNELDRITVSFRGNTESDWDLEIRKCAVGLICAPKNNQRKGRDHNWAKLFLL</sequence>
<dbReference type="Pfam" id="PF01582">
    <property type="entry name" value="TIR"/>
    <property type="match status" value="1"/>
</dbReference>
<dbReference type="InterPro" id="IPR045344">
    <property type="entry name" value="C-JID"/>
</dbReference>
<evidence type="ECO:0000256" key="1">
    <source>
        <dbReference type="ARBA" id="ARBA00011982"/>
    </source>
</evidence>
<keyword evidence="3" id="KW-0677">Repeat</keyword>
<comment type="caution">
    <text evidence="10">The sequence shown here is derived from an EMBL/GenBank/DDBJ whole genome shotgun (WGS) entry which is preliminary data.</text>
</comment>
<dbReference type="SUPFAM" id="SSF52047">
    <property type="entry name" value="RNI-like"/>
    <property type="match status" value="1"/>
</dbReference>
<dbReference type="InterPro" id="IPR044974">
    <property type="entry name" value="Disease_R_plants"/>
</dbReference>
<dbReference type="Pfam" id="PF07725">
    <property type="entry name" value="LRR_3"/>
    <property type="match status" value="1"/>
</dbReference>
<feature type="compositionally biased region" description="Polar residues" evidence="8">
    <location>
        <begin position="1"/>
        <end position="10"/>
    </location>
</feature>
<accession>A0ABQ9KPZ3</accession>
<evidence type="ECO:0000313" key="11">
    <source>
        <dbReference type="Proteomes" id="UP001174677"/>
    </source>
</evidence>
<organism evidence="10 11">
    <name type="scientific">Hevea brasiliensis</name>
    <name type="common">Para rubber tree</name>
    <name type="synonym">Siphonia brasiliensis</name>
    <dbReference type="NCBI Taxonomy" id="3981"/>
    <lineage>
        <taxon>Eukaryota</taxon>
        <taxon>Viridiplantae</taxon>
        <taxon>Streptophyta</taxon>
        <taxon>Embryophyta</taxon>
        <taxon>Tracheophyta</taxon>
        <taxon>Spermatophyta</taxon>
        <taxon>Magnoliopsida</taxon>
        <taxon>eudicotyledons</taxon>
        <taxon>Gunneridae</taxon>
        <taxon>Pentapetalae</taxon>
        <taxon>rosids</taxon>
        <taxon>fabids</taxon>
        <taxon>Malpighiales</taxon>
        <taxon>Euphorbiaceae</taxon>
        <taxon>Crotonoideae</taxon>
        <taxon>Micrandreae</taxon>
        <taxon>Hevea</taxon>
    </lineage>
</organism>
<reference evidence="10" key="1">
    <citation type="journal article" date="2023" name="Plant Biotechnol. J.">
        <title>Chromosome-level wild Hevea brasiliensis genome provides new tools for genomic-assisted breeding and valuable loci to elevate rubber yield.</title>
        <authorList>
            <person name="Cheng H."/>
            <person name="Song X."/>
            <person name="Hu Y."/>
            <person name="Wu T."/>
            <person name="Yang Q."/>
            <person name="An Z."/>
            <person name="Feng S."/>
            <person name="Deng Z."/>
            <person name="Wu W."/>
            <person name="Zeng X."/>
            <person name="Tu M."/>
            <person name="Wang X."/>
            <person name="Huang H."/>
        </authorList>
    </citation>
    <scope>NUCLEOTIDE SEQUENCE</scope>
    <source>
        <strain evidence="10">MT/VB/25A 57/8</strain>
    </source>
</reference>
<evidence type="ECO:0000256" key="3">
    <source>
        <dbReference type="ARBA" id="ARBA00022737"/>
    </source>
</evidence>
<evidence type="ECO:0000256" key="5">
    <source>
        <dbReference type="ARBA" id="ARBA00022821"/>
    </source>
</evidence>
<dbReference type="Proteomes" id="UP001174677">
    <property type="component" value="Chromosome 16"/>
</dbReference>
<dbReference type="EMBL" id="JARPOI010000016">
    <property type="protein sequence ID" value="KAJ9145866.1"/>
    <property type="molecule type" value="Genomic_DNA"/>
</dbReference>
<name>A0ABQ9KPZ3_HEVBR</name>
<evidence type="ECO:0000256" key="8">
    <source>
        <dbReference type="SAM" id="MobiDB-lite"/>
    </source>
</evidence>
<dbReference type="SMART" id="SM00369">
    <property type="entry name" value="LRR_TYP"/>
    <property type="match status" value="5"/>
</dbReference>
<gene>
    <name evidence="10" type="ORF">P3X46_028196</name>
</gene>
<dbReference type="SMART" id="SM00255">
    <property type="entry name" value="TIR"/>
    <property type="match status" value="1"/>
</dbReference>
<keyword evidence="11" id="KW-1185">Reference proteome</keyword>
<evidence type="ECO:0000256" key="4">
    <source>
        <dbReference type="ARBA" id="ARBA00022801"/>
    </source>
</evidence>
<dbReference type="InterPro" id="IPR027417">
    <property type="entry name" value="P-loop_NTPase"/>
</dbReference>
<feature type="compositionally biased region" description="Low complexity" evidence="8">
    <location>
        <begin position="11"/>
        <end position="20"/>
    </location>
</feature>
<evidence type="ECO:0000313" key="10">
    <source>
        <dbReference type="EMBL" id="KAJ9145866.1"/>
    </source>
</evidence>
<dbReference type="SUPFAM" id="SSF52200">
    <property type="entry name" value="Toll/Interleukin receptor TIR domain"/>
    <property type="match status" value="1"/>
</dbReference>
<feature type="region of interest" description="Disordered" evidence="8">
    <location>
        <begin position="1"/>
        <end position="20"/>
    </location>
</feature>
<dbReference type="PROSITE" id="PS50104">
    <property type="entry name" value="TIR"/>
    <property type="match status" value="1"/>
</dbReference>
<protein>
    <recommendedName>
        <fullName evidence="1">ADP-ribosyl cyclase/cyclic ADP-ribose hydrolase</fullName>
        <ecNumber evidence="1">3.2.2.6</ecNumber>
    </recommendedName>
</protein>
<evidence type="ECO:0000256" key="7">
    <source>
        <dbReference type="ARBA" id="ARBA00047304"/>
    </source>
</evidence>